<evidence type="ECO:0000313" key="3">
    <source>
        <dbReference type="Proteomes" id="UP000000637"/>
    </source>
</evidence>
<reference evidence="2 3" key="1">
    <citation type="journal article" date="2006" name="PLoS Genet.">
        <title>Secrets of soil survival revealed by the genome sequence of Arthrobacter aurescens TC1.</title>
        <authorList>
            <person name="Mongodin E.F."/>
            <person name="Shapir N."/>
            <person name="Daugherty S.C."/>
            <person name="DeBoy R.T."/>
            <person name="Emerson J.B."/>
            <person name="Shvartzbeyn A."/>
            <person name="Radune D."/>
            <person name="Vamathevan J."/>
            <person name="Riggs F."/>
            <person name="Grinberg V."/>
            <person name="Khouri H."/>
            <person name="Wackett L.P."/>
            <person name="Nelson K.E."/>
            <person name="Sadowsky M.J."/>
        </authorList>
    </citation>
    <scope>NUCLEOTIDE SEQUENCE [LARGE SCALE GENOMIC DNA]</scope>
    <source>
        <strain evidence="2 3">TC1</strain>
    </source>
</reference>
<evidence type="ECO:0000256" key="1">
    <source>
        <dbReference type="SAM" id="MobiDB-lite"/>
    </source>
</evidence>
<dbReference type="AlphaFoldDB" id="A1R1H0"/>
<feature type="region of interest" description="Disordered" evidence="1">
    <location>
        <begin position="171"/>
        <end position="193"/>
    </location>
</feature>
<proteinExistence type="predicted"/>
<name>A1R1H0_PAEAT</name>
<evidence type="ECO:0000313" key="2">
    <source>
        <dbReference type="EMBL" id="ABM08209.1"/>
    </source>
</evidence>
<dbReference type="HOGENOM" id="CLU_1406210_0_0_11"/>
<keyword evidence="3" id="KW-1185">Reference proteome</keyword>
<organism evidence="2 3">
    <name type="scientific">Paenarthrobacter aurescens (strain TC1)</name>
    <dbReference type="NCBI Taxonomy" id="290340"/>
    <lineage>
        <taxon>Bacteria</taxon>
        <taxon>Bacillati</taxon>
        <taxon>Actinomycetota</taxon>
        <taxon>Actinomycetes</taxon>
        <taxon>Micrococcales</taxon>
        <taxon>Micrococcaceae</taxon>
        <taxon>Paenarthrobacter</taxon>
    </lineage>
</organism>
<accession>A1R1H0</accession>
<sequence length="193" mass="21755">MGIRRSRPFRKLMRATHHHTPRVPWAIVRGLPLRRSALLARKKNAGHISLVYGADRPLAIPGDTVIFTAWITNDSTSHVRDINLVPRSFTNEGMEMLQYTSEPVERDLRIRLLAPGQSVMRSFTYLVTDSDHLHGGSLVSAMQVRATCRRGVITDEHDAIVSLSGTRRDWPFKTTRAGQPRRSPKRSNASVLV</sequence>
<dbReference type="KEGG" id="aau:AAur_0262"/>
<evidence type="ECO:0008006" key="4">
    <source>
        <dbReference type="Google" id="ProtNLM"/>
    </source>
</evidence>
<dbReference type="Proteomes" id="UP000000637">
    <property type="component" value="Chromosome"/>
</dbReference>
<protein>
    <recommendedName>
        <fullName evidence="4">DUF11 domain-containing protein</fullName>
    </recommendedName>
</protein>
<gene>
    <name evidence="2" type="ordered locus">AAur_0262</name>
</gene>
<dbReference type="OrthoDB" id="4951076at2"/>
<dbReference type="EMBL" id="CP000474">
    <property type="protein sequence ID" value="ABM08209.1"/>
    <property type="molecule type" value="Genomic_DNA"/>
</dbReference>